<accession>A0AAW2HSK4</accession>
<gene>
    <name evidence="6" type="primary">MED19</name>
    <name evidence="8" type="ORF">PYX00_005707</name>
</gene>
<comment type="caution">
    <text evidence="8">The sequence shown here is derived from an EMBL/GenBank/DDBJ whole genome shotgun (WGS) entry which is preliminary data.</text>
</comment>
<keyword evidence="4 6" id="KW-0804">Transcription</keyword>
<dbReference type="GO" id="GO:0003712">
    <property type="term" value="F:transcription coregulator activity"/>
    <property type="evidence" value="ECO:0007669"/>
    <property type="project" value="InterPro"/>
</dbReference>
<evidence type="ECO:0000313" key="8">
    <source>
        <dbReference type="EMBL" id="KAL0272889.1"/>
    </source>
</evidence>
<comment type="subcellular location">
    <subcellularLocation>
        <location evidence="1 6">Nucleus</location>
    </subcellularLocation>
</comment>
<dbReference type="GO" id="GO:0016592">
    <property type="term" value="C:mediator complex"/>
    <property type="evidence" value="ECO:0007669"/>
    <property type="project" value="InterPro"/>
</dbReference>
<dbReference type="Pfam" id="PF10278">
    <property type="entry name" value="Med19"/>
    <property type="match status" value="1"/>
</dbReference>
<dbReference type="AlphaFoldDB" id="A0AAW2HSK4"/>
<comment type="function">
    <text evidence="6">Component of the Mediator complex, a coactivator involved in the regulated transcription of nearly all RNA polymerase II-dependent genes. Mediator functions as a bridge to convey information from gene-specific regulatory proteins to the basal RNA polymerase II transcription machinery. Mediator is recruited to promoters by direct interactions with regulatory proteins and serves as a scaffold for the assembly of a functional preinitiation complex with RNA polymerase II and the general transcription factors.</text>
</comment>
<evidence type="ECO:0000256" key="5">
    <source>
        <dbReference type="ARBA" id="ARBA00023242"/>
    </source>
</evidence>
<name>A0AAW2HSK4_9NEOP</name>
<evidence type="ECO:0000256" key="2">
    <source>
        <dbReference type="ARBA" id="ARBA00009259"/>
    </source>
</evidence>
<comment type="similarity">
    <text evidence="2 6">Belongs to the Mediator complex subunit 19 family.</text>
</comment>
<dbReference type="PANTHER" id="PTHR22536:SF1">
    <property type="entry name" value="MEDIATOR OF RNA POLYMERASE II TRANSCRIPTION SUBUNIT 19"/>
    <property type="match status" value="1"/>
</dbReference>
<feature type="compositionally biased region" description="Basic and acidic residues" evidence="7">
    <location>
        <begin position="1"/>
        <end position="10"/>
    </location>
</feature>
<dbReference type="EMBL" id="JARGDH010000003">
    <property type="protein sequence ID" value="KAL0272889.1"/>
    <property type="molecule type" value="Genomic_DNA"/>
</dbReference>
<dbReference type="PANTHER" id="PTHR22536">
    <property type="entry name" value="LUNG CANCER METASTASIS-RELATED LCMR1 PROTEIN"/>
    <property type="match status" value="1"/>
</dbReference>
<protein>
    <recommendedName>
        <fullName evidence="6">Mediator of RNA polymerase II transcription subunit 19</fullName>
    </recommendedName>
    <alternativeName>
        <fullName evidence="6">Mediator complex subunit 19</fullName>
    </alternativeName>
</protein>
<reference evidence="8" key="1">
    <citation type="journal article" date="2024" name="Gigascience">
        <title>Chromosome-level genome of the poultry shaft louse Menopon gallinae provides insight into the host-switching and adaptive evolution of parasitic lice.</title>
        <authorList>
            <person name="Xu Y."/>
            <person name="Ma L."/>
            <person name="Liu S."/>
            <person name="Liang Y."/>
            <person name="Liu Q."/>
            <person name="He Z."/>
            <person name="Tian L."/>
            <person name="Duan Y."/>
            <person name="Cai W."/>
            <person name="Li H."/>
            <person name="Song F."/>
        </authorList>
    </citation>
    <scope>NUCLEOTIDE SEQUENCE</scope>
    <source>
        <strain evidence="8">Cailab_2023a</strain>
    </source>
</reference>
<feature type="compositionally biased region" description="Basic residues" evidence="7">
    <location>
        <begin position="159"/>
        <end position="172"/>
    </location>
</feature>
<evidence type="ECO:0000256" key="6">
    <source>
        <dbReference type="RuleBase" id="RU364151"/>
    </source>
</evidence>
<proteinExistence type="inferred from homology"/>
<evidence type="ECO:0000256" key="4">
    <source>
        <dbReference type="ARBA" id="ARBA00023163"/>
    </source>
</evidence>
<feature type="region of interest" description="Disordered" evidence="7">
    <location>
        <begin position="143"/>
        <end position="236"/>
    </location>
</feature>
<evidence type="ECO:0000256" key="3">
    <source>
        <dbReference type="ARBA" id="ARBA00023015"/>
    </source>
</evidence>
<keyword evidence="5 6" id="KW-0539">Nucleus</keyword>
<keyword evidence="3 6" id="KW-0805">Transcription regulation</keyword>
<organism evidence="8">
    <name type="scientific">Menopon gallinae</name>
    <name type="common">poultry shaft louse</name>
    <dbReference type="NCBI Taxonomy" id="328185"/>
    <lineage>
        <taxon>Eukaryota</taxon>
        <taxon>Metazoa</taxon>
        <taxon>Ecdysozoa</taxon>
        <taxon>Arthropoda</taxon>
        <taxon>Hexapoda</taxon>
        <taxon>Insecta</taxon>
        <taxon>Pterygota</taxon>
        <taxon>Neoptera</taxon>
        <taxon>Paraneoptera</taxon>
        <taxon>Psocodea</taxon>
        <taxon>Troctomorpha</taxon>
        <taxon>Phthiraptera</taxon>
        <taxon>Amblycera</taxon>
        <taxon>Menoponidae</taxon>
        <taxon>Menopon</taxon>
    </lineage>
</organism>
<keyword evidence="6" id="KW-0010">Activator</keyword>
<dbReference type="GO" id="GO:0045944">
    <property type="term" value="P:positive regulation of transcription by RNA polymerase II"/>
    <property type="evidence" value="ECO:0007669"/>
    <property type="project" value="TreeGrafter"/>
</dbReference>
<comment type="subunit">
    <text evidence="6">Component of the Mediator complex.</text>
</comment>
<evidence type="ECO:0000256" key="7">
    <source>
        <dbReference type="SAM" id="MobiDB-lite"/>
    </source>
</evidence>
<feature type="compositionally biased region" description="Polar residues" evidence="7">
    <location>
        <begin position="26"/>
        <end position="43"/>
    </location>
</feature>
<feature type="compositionally biased region" description="Basic residues" evidence="7">
    <location>
        <begin position="207"/>
        <end position="220"/>
    </location>
</feature>
<sequence length="236" mass="26676">MMGDQFRKVEQYSPKSSPRGARSPVVSRQDSTGTLKTTISLGKNPSIVHSGPFYLMKEPPGESELTGARNLMAYYGLEHSYSKFSGKKLKEQLSSFLPTLPGIIDTPGAHDNSSLRSVIEKPPIGGKELLPLTSVQLAGFRLHPGPLPERYRNINLPPQKKHKNKHKKHKHKSSELLSQESQVIEPGQETHEKKHKKQRRHEDEKERKKRKKEKKRKKQKHSPDHSGIGLNQHSSG</sequence>
<dbReference type="InterPro" id="IPR019403">
    <property type="entry name" value="Mediator_Med19_met"/>
</dbReference>
<feature type="region of interest" description="Disordered" evidence="7">
    <location>
        <begin position="1"/>
        <end position="43"/>
    </location>
</feature>
<evidence type="ECO:0000256" key="1">
    <source>
        <dbReference type="ARBA" id="ARBA00004123"/>
    </source>
</evidence>